<dbReference type="Pfam" id="PF03208">
    <property type="entry name" value="PRA1"/>
    <property type="match status" value="1"/>
</dbReference>
<dbReference type="KEGG" id="goe:100904166"/>
<dbReference type="AlphaFoldDB" id="A0AAJ6QPU4"/>
<reference evidence="7" key="1">
    <citation type="submission" date="2025-08" db="UniProtKB">
        <authorList>
            <consortium name="RefSeq"/>
        </authorList>
    </citation>
    <scope>IDENTIFICATION</scope>
</reference>
<feature type="transmembrane region" description="Helical" evidence="5">
    <location>
        <begin position="120"/>
        <end position="140"/>
    </location>
</feature>
<organism evidence="6 7">
    <name type="scientific">Galendromus occidentalis</name>
    <name type="common">western predatory mite</name>
    <dbReference type="NCBI Taxonomy" id="34638"/>
    <lineage>
        <taxon>Eukaryota</taxon>
        <taxon>Metazoa</taxon>
        <taxon>Ecdysozoa</taxon>
        <taxon>Arthropoda</taxon>
        <taxon>Chelicerata</taxon>
        <taxon>Arachnida</taxon>
        <taxon>Acari</taxon>
        <taxon>Parasitiformes</taxon>
        <taxon>Mesostigmata</taxon>
        <taxon>Gamasina</taxon>
        <taxon>Phytoseioidea</taxon>
        <taxon>Phytoseiidae</taxon>
        <taxon>Typhlodrominae</taxon>
        <taxon>Galendromus</taxon>
    </lineage>
</organism>
<sequence>MPVEGRAPLRSIDDFIGAESRFEIPNIANLDRWSNRVLNNLLYYQTNYFIVFALVFILVGMVNPTQILVGMAATVSTLELLNYLSRHQAAFAGLRRRHPGICMTIMLVGGYLIMSMIGSVMIFLFGIALPILLIFIHASLRLRNLKSKIWNRGESLGLISTPMGIILDHFGETFETLSN</sequence>
<keyword evidence="4 5" id="KW-0472">Membrane</keyword>
<proteinExistence type="inferred from homology"/>
<protein>
    <recommendedName>
        <fullName evidence="5">PRA1 family protein</fullName>
    </recommendedName>
</protein>
<dbReference type="GeneID" id="100904166"/>
<dbReference type="RefSeq" id="XP_003739732.1">
    <property type="nucleotide sequence ID" value="XM_003739684.2"/>
</dbReference>
<evidence type="ECO:0000256" key="1">
    <source>
        <dbReference type="ARBA" id="ARBA00004141"/>
    </source>
</evidence>
<evidence type="ECO:0000313" key="7">
    <source>
        <dbReference type="RefSeq" id="XP_003739732.1"/>
    </source>
</evidence>
<evidence type="ECO:0000313" key="6">
    <source>
        <dbReference type="Proteomes" id="UP000694867"/>
    </source>
</evidence>
<keyword evidence="6" id="KW-1185">Reference proteome</keyword>
<dbReference type="PANTHER" id="PTHR12859">
    <property type="entry name" value="PRA1 PROTEIN"/>
    <property type="match status" value="1"/>
</dbReference>
<dbReference type="InterPro" id="IPR004895">
    <property type="entry name" value="Prenylated_rab_accept_PRA1"/>
</dbReference>
<evidence type="ECO:0000256" key="3">
    <source>
        <dbReference type="ARBA" id="ARBA00022989"/>
    </source>
</evidence>
<name>A0AAJ6QPU4_9ACAR</name>
<dbReference type="PANTHER" id="PTHR12859:SF0">
    <property type="entry name" value="PRA1 FAMILY PROTEIN"/>
    <property type="match status" value="1"/>
</dbReference>
<evidence type="ECO:0000256" key="2">
    <source>
        <dbReference type="ARBA" id="ARBA00022692"/>
    </source>
</evidence>
<dbReference type="GO" id="GO:0016020">
    <property type="term" value="C:membrane"/>
    <property type="evidence" value="ECO:0007669"/>
    <property type="project" value="UniProtKB-SubCell"/>
</dbReference>
<evidence type="ECO:0000256" key="4">
    <source>
        <dbReference type="ARBA" id="ARBA00023136"/>
    </source>
</evidence>
<dbReference type="Proteomes" id="UP000694867">
    <property type="component" value="Unplaced"/>
</dbReference>
<accession>A0AAJ6QPU4</accession>
<keyword evidence="2 5" id="KW-0812">Transmembrane</keyword>
<keyword evidence="3 5" id="KW-1133">Transmembrane helix</keyword>
<gene>
    <name evidence="7" type="primary">LOC100904166</name>
</gene>
<comment type="subcellular location">
    <subcellularLocation>
        <location evidence="1 5">Membrane</location>
        <topology evidence="1 5">Multi-pass membrane protein</topology>
    </subcellularLocation>
</comment>
<feature type="transmembrane region" description="Helical" evidence="5">
    <location>
        <begin position="41"/>
        <end position="61"/>
    </location>
</feature>
<evidence type="ECO:0000256" key="5">
    <source>
        <dbReference type="RuleBase" id="RU363107"/>
    </source>
</evidence>
<feature type="transmembrane region" description="Helical" evidence="5">
    <location>
        <begin position="67"/>
        <end position="85"/>
    </location>
</feature>
<comment type="similarity">
    <text evidence="5">Belongs to the PRA1 family.</text>
</comment>